<dbReference type="Gene3D" id="3.30.70.2850">
    <property type="match status" value="1"/>
</dbReference>
<evidence type="ECO:0000313" key="2">
    <source>
        <dbReference type="EMBL" id="PIA59633.1"/>
    </source>
</evidence>
<accession>A0A2G5EV44</accession>
<proteinExistence type="predicted"/>
<feature type="region of interest" description="Disordered" evidence="1">
    <location>
        <begin position="111"/>
        <end position="239"/>
    </location>
</feature>
<dbReference type="AlphaFoldDB" id="A0A2G5EV44"/>
<dbReference type="InParanoid" id="A0A2G5EV44"/>
<evidence type="ECO:0000313" key="3">
    <source>
        <dbReference type="Proteomes" id="UP000230069"/>
    </source>
</evidence>
<evidence type="ECO:0000256" key="1">
    <source>
        <dbReference type="SAM" id="MobiDB-lite"/>
    </source>
</evidence>
<dbReference type="OrthoDB" id="270392at2759"/>
<dbReference type="STRING" id="218851.A0A2G5EV44"/>
<protein>
    <submittedName>
        <fullName evidence="2">Uncharacterized protein</fullName>
    </submittedName>
</protein>
<organism evidence="2 3">
    <name type="scientific">Aquilegia coerulea</name>
    <name type="common">Rocky mountain columbine</name>
    <dbReference type="NCBI Taxonomy" id="218851"/>
    <lineage>
        <taxon>Eukaryota</taxon>
        <taxon>Viridiplantae</taxon>
        <taxon>Streptophyta</taxon>
        <taxon>Embryophyta</taxon>
        <taxon>Tracheophyta</taxon>
        <taxon>Spermatophyta</taxon>
        <taxon>Magnoliopsida</taxon>
        <taxon>Ranunculales</taxon>
        <taxon>Ranunculaceae</taxon>
        <taxon>Thalictroideae</taxon>
        <taxon>Aquilegia</taxon>
    </lineage>
</organism>
<dbReference type="EMBL" id="KZ305021">
    <property type="protein sequence ID" value="PIA59633.1"/>
    <property type="molecule type" value="Genomic_DNA"/>
</dbReference>
<feature type="compositionally biased region" description="Acidic residues" evidence="1">
    <location>
        <begin position="182"/>
        <end position="204"/>
    </location>
</feature>
<feature type="compositionally biased region" description="Basic and acidic residues" evidence="1">
    <location>
        <begin position="123"/>
        <end position="132"/>
    </location>
</feature>
<gene>
    <name evidence="2" type="ORF">AQUCO_00400492v1</name>
</gene>
<feature type="compositionally biased region" description="Acidic residues" evidence="1">
    <location>
        <begin position="214"/>
        <end position="224"/>
    </location>
</feature>
<feature type="compositionally biased region" description="Acidic residues" evidence="1">
    <location>
        <begin position="133"/>
        <end position="148"/>
    </location>
</feature>
<reference evidence="2 3" key="1">
    <citation type="submission" date="2017-09" db="EMBL/GenBank/DDBJ databases">
        <title>WGS assembly of Aquilegia coerulea Goldsmith.</title>
        <authorList>
            <person name="Hodges S."/>
            <person name="Kramer E."/>
            <person name="Nordborg M."/>
            <person name="Tomkins J."/>
            <person name="Borevitz J."/>
            <person name="Derieg N."/>
            <person name="Yan J."/>
            <person name="Mihaltcheva S."/>
            <person name="Hayes R.D."/>
            <person name="Rokhsar D."/>
        </authorList>
    </citation>
    <scope>NUCLEOTIDE SEQUENCE [LARGE SCALE GENOMIC DNA]</scope>
    <source>
        <strain evidence="3">cv. Goldsmith</strain>
    </source>
</reference>
<dbReference type="Proteomes" id="UP000230069">
    <property type="component" value="Unassembled WGS sequence"/>
</dbReference>
<sequence length="239" mass="27199">MSCCLKDGKTKEDAERLAGTLRKVSVADIVESMEVSVVPFSDQNHKVSTIYKLKMKLYPHELFPKNSSIKKLEDCEKTLRVVFVRELERAIETHVKMLVNNAGINGILQKAESDSPEETAEDDSGHKSKQKDEENDVSDDEDEADDLGSDALKRRRQQTDEIEYEDCTENQNVDGEPSGFESENDPVEDNENSNIGEDEMVDAADESRERPGEDEMVESEEQKDDIERKETDRRIFVSF</sequence>
<name>A0A2G5EV44_AQUCA</name>
<keyword evidence="3" id="KW-1185">Reference proteome</keyword>
<feature type="compositionally biased region" description="Basic and acidic residues" evidence="1">
    <location>
        <begin position="225"/>
        <end position="239"/>
    </location>
</feature>